<gene>
    <name evidence="1" type="ORF">SAMN04489732_104469</name>
</gene>
<dbReference type="OrthoDB" id="9812156at2"/>
<proteinExistence type="predicted"/>
<evidence type="ECO:0000313" key="2">
    <source>
        <dbReference type="Proteomes" id="UP000198582"/>
    </source>
</evidence>
<dbReference type="Proteomes" id="UP000198582">
    <property type="component" value="Unassembled WGS sequence"/>
</dbReference>
<dbReference type="RefSeq" id="WP_091617018.1">
    <property type="nucleotide sequence ID" value="NZ_FOEF01000004.1"/>
</dbReference>
<dbReference type="STRING" id="394193.SAMN04489732_104469"/>
<evidence type="ECO:0008006" key="3">
    <source>
        <dbReference type="Google" id="ProtNLM"/>
    </source>
</evidence>
<organism evidence="1 2">
    <name type="scientific">Amycolatopsis saalfeldensis</name>
    <dbReference type="NCBI Taxonomy" id="394193"/>
    <lineage>
        <taxon>Bacteria</taxon>
        <taxon>Bacillati</taxon>
        <taxon>Actinomycetota</taxon>
        <taxon>Actinomycetes</taxon>
        <taxon>Pseudonocardiales</taxon>
        <taxon>Pseudonocardiaceae</taxon>
        <taxon>Amycolatopsis</taxon>
    </lineage>
</organism>
<evidence type="ECO:0000313" key="1">
    <source>
        <dbReference type="EMBL" id="SEP21447.1"/>
    </source>
</evidence>
<sequence>MWSLFTKRAPAVALTAPPRNAPDYLPLPDDGRFPVAGESHYQPALFAAARGQVAGQEFDEHLPVTAALTPEPENEWDHHAVRVDVLIDGKPFRVGYLPRELAAEYQPSLLALGERGFVGTCAARITGGGERFYGIYLHLSRPRDLQVALGLAEPFVARRVEGAVLLRNDWSCRVTQEHAHQDVLARYAPAPGGEPRAVIASLSFCRIGSGKYRGQEAIEVRLDGARVGELTHAMSQRYGDRVRALTGQGLSVTCAAFTIRTAKGVEVELRMPPGR</sequence>
<keyword evidence="2" id="KW-1185">Reference proteome</keyword>
<accession>A0A1H8W1T6</accession>
<dbReference type="Gene3D" id="3.30.70.2330">
    <property type="match status" value="1"/>
</dbReference>
<dbReference type="EMBL" id="FOEF01000004">
    <property type="protein sequence ID" value="SEP21447.1"/>
    <property type="molecule type" value="Genomic_DNA"/>
</dbReference>
<reference evidence="1 2" key="1">
    <citation type="submission" date="2016-10" db="EMBL/GenBank/DDBJ databases">
        <authorList>
            <person name="de Groot N.N."/>
        </authorList>
    </citation>
    <scope>NUCLEOTIDE SEQUENCE [LARGE SCALE GENOMIC DNA]</scope>
    <source>
        <strain evidence="1 2">DSM 44993</strain>
    </source>
</reference>
<protein>
    <recommendedName>
        <fullName evidence="3">HIRAN domain-containing protein</fullName>
    </recommendedName>
</protein>
<dbReference type="AlphaFoldDB" id="A0A1H8W1T6"/>
<name>A0A1H8W1T6_9PSEU</name>